<gene>
    <name evidence="1" type="ORF">V5J35_003926</name>
</gene>
<accession>A0ABV2SN09</accession>
<comment type="caution">
    <text evidence="1">The sequence shown here is derived from an EMBL/GenBank/DDBJ whole genome shotgun (WGS) entry which is preliminary data.</text>
</comment>
<evidence type="ECO:0008006" key="3">
    <source>
        <dbReference type="Google" id="ProtNLM"/>
    </source>
</evidence>
<dbReference type="InterPro" id="IPR021302">
    <property type="entry name" value="DUF2780_VcgC/VcgE"/>
</dbReference>
<organism evidence="1 2">
    <name type="scientific">Endozoicomonas lisbonensis</name>
    <dbReference type="NCBI Taxonomy" id="3120522"/>
    <lineage>
        <taxon>Bacteria</taxon>
        <taxon>Pseudomonadati</taxon>
        <taxon>Pseudomonadota</taxon>
        <taxon>Gammaproteobacteria</taxon>
        <taxon>Oceanospirillales</taxon>
        <taxon>Endozoicomonadaceae</taxon>
        <taxon>Endozoicomonas</taxon>
    </lineage>
</organism>
<dbReference type="EMBL" id="JBEWTB010000002">
    <property type="protein sequence ID" value="MET4758734.1"/>
    <property type="molecule type" value="Genomic_DNA"/>
</dbReference>
<evidence type="ECO:0000313" key="2">
    <source>
        <dbReference type="Proteomes" id="UP001549366"/>
    </source>
</evidence>
<proteinExistence type="predicted"/>
<reference evidence="1 2" key="1">
    <citation type="submission" date="2024-06" db="EMBL/GenBank/DDBJ databases">
        <title>Genomic Encyclopedia of Type Strains, Phase V (KMG-V): Genome sequencing to study the core and pangenomes of soil and plant-associated prokaryotes.</title>
        <authorList>
            <person name="Whitman W."/>
        </authorList>
    </citation>
    <scope>NUCLEOTIDE SEQUENCE [LARGE SCALE GENOMIC DNA]</scope>
    <source>
        <strain evidence="1 2">NE40</strain>
    </source>
</reference>
<keyword evidence="2" id="KW-1185">Reference proteome</keyword>
<protein>
    <recommendedName>
        <fullName evidence="3">DUF2780 domain-containing protein</fullName>
    </recommendedName>
</protein>
<dbReference type="Pfam" id="PF11075">
    <property type="entry name" value="DUF2780"/>
    <property type="match status" value="1"/>
</dbReference>
<dbReference type="RefSeq" id="WP_354008790.1">
    <property type="nucleotide sequence ID" value="NZ_JBEWTA010000001.1"/>
</dbReference>
<name>A0ABV2SN09_9GAMM</name>
<evidence type="ECO:0000313" key="1">
    <source>
        <dbReference type="EMBL" id="MET4758734.1"/>
    </source>
</evidence>
<dbReference type="Proteomes" id="UP001549366">
    <property type="component" value="Unassembled WGS sequence"/>
</dbReference>
<sequence>MLRSIPGLPLFSSFFCSRLLFRSRLFLPLIVFGLYQPCQADLLNNPLVKEVSQSLNINSGQAAGGIGSLLQMAGNNVSSREFKQLKQAIPDASTLIAKAPSLSANQAATSQNDFLGFNEESLMGSLAPIKSQFSALGMNSDLIMPMVNKILSYLKDNNSTAALTIFKSALPSGLTGDAAKSLLNTW</sequence>